<dbReference type="EMBL" id="CP011310">
    <property type="protein sequence ID" value="AKQ42199.1"/>
    <property type="molecule type" value="Genomic_DNA"/>
</dbReference>
<reference evidence="1 2" key="1">
    <citation type="journal article" date="2015" name="Int. J. Syst. Evol. Microbiol.">
        <title>Erythrobacter atlanticus sp. nov., a bacterium from ocean sediment able to degrade polycyclic aromatic hydrocarbons.</title>
        <authorList>
            <person name="Zhuang L."/>
            <person name="Liu Y."/>
            <person name="Wang L."/>
            <person name="Wang W."/>
            <person name="Shao Z."/>
        </authorList>
    </citation>
    <scope>NUCLEOTIDE SEQUENCE [LARGE SCALE GENOMIC DNA]</scope>
    <source>
        <strain evidence="2">s21-N3</strain>
    </source>
</reference>
<organism evidence="1 2">
    <name type="scientific">Aurantiacibacter atlanticus</name>
    <dbReference type="NCBI Taxonomy" id="1648404"/>
    <lineage>
        <taxon>Bacteria</taxon>
        <taxon>Pseudomonadati</taxon>
        <taxon>Pseudomonadota</taxon>
        <taxon>Alphaproteobacteria</taxon>
        <taxon>Sphingomonadales</taxon>
        <taxon>Erythrobacteraceae</taxon>
        <taxon>Aurantiacibacter</taxon>
    </lineage>
</organism>
<reference evidence="2" key="2">
    <citation type="submission" date="2015-04" db="EMBL/GenBank/DDBJ databases">
        <title>The complete genome sequence of Erythrobacter sp. s21-N3.</title>
        <authorList>
            <person name="Zhuang L."/>
            <person name="Liu Y."/>
            <person name="Shao Z."/>
        </authorList>
    </citation>
    <scope>NUCLEOTIDE SEQUENCE [LARGE SCALE GENOMIC DNA]</scope>
    <source>
        <strain evidence="2">s21-N3</strain>
    </source>
</reference>
<sequence>MHIKNQDDIMKKIIAIAAAFTMAACGGNEAETPVEAEVETAPTLAVSEYAGTYSGTSEDGSSWASTLAADGTFEDTQDGEVVRVGTWTDGADGLCFNVEGETAPECYEMGEIQADGTVESTGPDGETFIMNKSS</sequence>
<gene>
    <name evidence="1" type="ORF">CP97_09475</name>
</gene>
<accession>A0A0H4VGJ9</accession>
<dbReference type="Proteomes" id="UP000059113">
    <property type="component" value="Chromosome"/>
</dbReference>
<keyword evidence="2" id="KW-1185">Reference proteome</keyword>
<dbReference type="AlphaFoldDB" id="A0A0H4VGJ9"/>
<protein>
    <recommendedName>
        <fullName evidence="3">Lipoprotein</fullName>
    </recommendedName>
</protein>
<evidence type="ECO:0000313" key="1">
    <source>
        <dbReference type="EMBL" id="AKQ42199.1"/>
    </source>
</evidence>
<evidence type="ECO:0000313" key="2">
    <source>
        <dbReference type="Proteomes" id="UP000059113"/>
    </source>
</evidence>
<name>A0A0H4VGJ9_9SPHN</name>
<evidence type="ECO:0008006" key="3">
    <source>
        <dbReference type="Google" id="ProtNLM"/>
    </source>
</evidence>
<dbReference type="PATRIC" id="fig|1648404.4.peg.1972"/>
<proteinExistence type="predicted"/>
<dbReference type="KEGG" id="ery:CP97_09475"/>
<dbReference type="PROSITE" id="PS51257">
    <property type="entry name" value="PROKAR_LIPOPROTEIN"/>
    <property type="match status" value="1"/>
</dbReference>